<protein>
    <submittedName>
        <fullName evidence="13">Vitamin K epoxide reductase family protein</fullName>
    </submittedName>
</protein>
<dbReference type="GO" id="GO:0016020">
    <property type="term" value="C:membrane"/>
    <property type="evidence" value="ECO:0007669"/>
    <property type="project" value="UniProtKB-SubCell"/>
</dbReference>
<evidence type="ECO:0000313" key="13">
    <source>
        <dbReference type="EMBL" id="AZP22478.1"/>
    </source>
</evidence>
<keyword evidence="8" id="KW-1015">Disulfide bond</keyword>
<dbReference type="AlphaFoldDB" id="A0A3Q9C794"/>
<keyword evidence="4" id="KW-0874">Quinone</keyword>
<dbReference type="RefSeq" id="WP_126276280.1">
    <property type="nucleotide sequence ID" value="NZ_CP034463.1"/>
</dbReference>
<feature type="transmembrane region" description="Helical" evidence="11">
    <location>
        <begin position="194"/>
        <end position="215"/>
    </location>
</feature>
<evidence type="ECO:0000256" key="6">
    <source>
        <dbReference type="ARBA" id="ARBA00023002"/>
    </source>
</evidence>
<sequence>MTSSTTPTVHDFDARAGKGGQRAKPVTESTIGASRLFAWLLIVTGALGILASFVITIDKFQLLQDPDFAPSCNLSPVLSCSNVMRSDQAGVFGFPNPLLGLLTYPVVAAVGLALLAGARFRRWFWLGLNAGTLLGAGFCMWLMTQALYEIGALCLWCCLAWAVTIAMFWYVTVHNLRHGVIRAPRVLVAGVREFHWAVPTAWYLSIVMLIATRWWDYWQTVL</sequence>
<keyword evidence="3 11" id="KW-0812">Transmembrane</keyword>
<evidence type="ECO:0000256" key="2">
    <source>
        <dbReference type="ARBA" id="ARBA00006214"/>
    </source>
</evidence>
<evidence type="ECO:0000256" key="3">
    <source>
        <dbReference type="ARBA" id="ARBA00022692"/>
    </source>
</evidence>
<feature type="region of interest" description="Disordered" evidence="10">
    <location>
        <begin position="1"/>
        <end position="25"/>
    </location>
</feature>
<comment type="subcellular location">
    <subcellularLocation>
        <location evidence="1">Membrane</location>
        <topology evidence="1">Multi-pass membrane protein</topology>
    </subcellularLocation>
</comment>
<keyword evidence="5 11" id="KW-1133">Transmembrane helix</keyword>
<accession>A0A3Q9C794</accession>
<keyword evidence="7 11" id="KW-0472">Membrane</keyword>
<dbReference type="GO" id="GO:0048038">
    <property type="term" value="F:quinone binding"/>
    <property type="evidence" value="ECO:0007669"/>
    <property type="project" value="UniProtKB-KW"/>
</dbReference>
<dbReference type="Proteomes" id="UP000280197">
    <property type="component" value="Chromosome"/>
</dbReference>
<gene>
    <name evidence="13" type="ORF">EJC51_44235</name>
</gene>
<evidence type="ECO:0000313" key="14">
    <source>
        <dbReference type="Proteomes" id="UP000280197"/>
    </source>
</evidence>
<evidence type="ECO:0000256" key="10">
    <source>
        <dbReference type="SAM" id="MobiDB-lite"/>
    </source>
</evidence>
<dbReference type="Gene3D" id="1.20.1440.130">
    <property type="entry name" value="VKOR domain"/>
    <property type="match status" value="1"/>
</dbReference>
<dbReference type="InterPro" id="IPR012932">
    <property type="entry name" value="VKOR"/>
</dbReference>
<feature type="transmembrane region" description="Helical" evidence="11">
    <location>
        <begin position="98"/>
        <end position="116"/>
    </location>
</feature>
<dbReference type="Pfam" id="PF07884">
    <property type="entry name" value="VKOR"/>
    <property type="match status" value="1"/>
</dbReference>
<dbReference type="GO" id="GO:0016491">
    <property type="term" value="F:oxidoreductase activity"/>
    <property type="evidence" value="ECO:0007669"/>
    <property type="project" value="UniProtKB-KW"/>
</dbReference>
<evidence type="ECO:0000256" key="11">
    <source>
        <dbReference type="SAM" id="Phobius"/>
    </source>
</evidence>
<evidence type="ECO:0000256" key="8">
    <source>
        <dbReference type="ARBA" id="ARBA00023157"/>
    </source>
</evidence>
<evidence type="ECO:0000256" key="5">
    <source>
        <dbReference type="ARBA" id="ARBA00022989"/>
    </source>
</evidence>
<evidence type="ECO:0000256" key="4">
    <source>
        <dbReference type="ARBA" id="ARBA00022719"/>
    </source>
</evidence>
<name>A0A3Q9C794_9ACTN</name>
<dbReference type="SMART" id="SM00756">
    <property type="entry name" value="VKc"/>
    <property type="match status" value="1"/>
</dbReference>
<keyword evidence="14" id="KW-1185">Reference proteome</keyword>
<keyword evidence="9" id="KW-0676">Redox-active center</keyword>
<keyword evidence="6" id="KW-0560">Oxidoreductase</keyword>
<dbReference type="KEGG" id="saqu:EJC51_44235"/>
<evidence type="ECO:0000259" key="12">
    <source>
        <dbReference type="SMART" id="SM00756"/>
    </source>
</evidence>
<evidence type="ECO:0000256" key="9">
    <source>
        <dbReference type="ARBA" id="ARBA00023284"/>
    </source>
</evidence>
<feature type="transmembrane region" description="Helical" evidence="11">
    <location>
        <begin position="36"/>
        <end position="57"/>
    </location>
</feature>
<evidence type="ECO:0000256" key="7">
    <source>
        <dbReference type="ARBA" id="ARBA00023136"/>
    </source>
</evidence>
<dbReference type="PANTHER" id="PTHR34573:SF1">
    <property type="entry name" value="VITAMIN K EPOXIDE REDUCTASE DOMAIN-CONTAINING PROTEIN"/>
    <property type="match status" value="1"/>
</dbReference>
<dbReference type="EMBL" id="CP034463">
    <property type="protein sequence ID" value="AZP22478.1"/>
    <property type="molecule type" value="Genomic_DNA"/>
</dbReference>
<dbReference type="CDD" id="cd12922">
    <property type="entry name" value="VKOR_5"/>
    <property type="match status" value="1"/>
</dbReference>
<comment type="similarity">
    <text evidence="2">Belongs to the VKOR family.</text>
</comment>
<dbReference type="InterPro" id="IPR041714">
    <property type="entry name" value="VKOR_Actinobacteria"/>
</dbReference>
<feature type="transmembrane region" description="Helical" evidence="11">
    <location>
        <begin position="150"/>
        <end position="173"/>
    </location>
</feature>
<dbReference type="PANTHER" id="PTHR34573">
    <property type="entry name" value="VKC DOMAIN-CONTAINING PROTEIN"/>
    <property type="match status" value="1"/>
</dbReference>
<evidence type="ECO:0000256" key="1">
    <source>
        <dbReference type="ARBA" id="ARBA00004141"/>
    </source>
</evidence>
<reference evidence="13 14" key="1">
    <citation type="submission" date="2018-12" db="EMBL/GenBank/DDBJ databases">
        <authorList>
            <person name="Li K."/>
        </authorList>
    </citation>
    <scope>NUCLEOTIDE SEQUENCE [LARGE SCALE GENOMIC DNA]</scope>
    <source>
        <strain evidence="14">CR22</strain>
    </source>
</reference>
<proteinExistence type="inferred from homology"/>
<dbReference type="InterPro" id="IPR038354">
    <property type="entry name" value="VKOR_sf"/>
</dbReference>
<organism evidence="13 14">
    <name type="scientific">Streptomyces aquilus</name>
    <dbReference type="NCBI Taxonomy" id="2548456"/>
    <lineage>
        <taxon>Bacteria</taxon>
        <taxon>Bacillati</taxon>
        <taxon>Actinomycetota</taxon>
        <taxon>Actinomycetes</taxon>
        <taxon>Kitasatosporales</taxon>
        <taxon>Streptomycetaceae</taxon>
        <taxon>Streptomyces</taxon>
    </lineage>
</organism>
<feature type="domain" description="Vitamin K epoxide reductase" evidence="12">
    <location>
        <begin position="34"/>
        <end position="175"/>
    </location>
</feature>
<feature type="transmembrane region" description="Helical" evidence="11">
    <location>
        <begin position="123"/>
        <end position="144"/>
    </location>
</feature>